<keyword evidence="4" id="KW-0408">Iron</keyword>
<evidence type="ECO:0000313" key="6">
    <source>
        <dbReference type="EMBL" id="NBC37218.1"/>
    </source>
</evidence>
<comment type="subcellular location">
    <subcellularLocation>
        <location evidence="1">Cytoplasm</location>
    </subcellularLocation>
</comment>
<dbReference type="RefSeq" id="WP_161719043.1">
    <property type="nucleotide sequence ID" value="NZ_JAAAPO010000004.1"/>
</dbReference>
<feature type="domain" description="Hemerythrin-like" evidence="5">
    <location>
        <begin position="21"/>
        <end position="157"/>
    </location>
</feature>
<keyword evidence="7" id="KW-1185">Reference proteome</keyword>
<evidence type="ECO:0000313" key="7">
    <source>
        <dbReference type="Proteomes" id="UP000753724"/>
    </source>
</evidence>
<keyword evidence="3" id="KW-0479">Metal-binding</keyword>
<reference evidence="7" key="1">
    <citation type="submission" date="2020-01" db="EMBL/GenBank/DDBJ databases">
        <title>Sphingomonas sp. strain CSW-10.</title>
        <authorList>
            <person name="Chen W.-M."/>
        </authorList>
    </citation>
    <scope>NUCLEOTIDE SEQUENCE [LARGE SCALE GENOMIC DNA]</scope>
    <source>
        <strain evidence="7">FSY-8</strain>
    </source>
</reference>
<organism evidence="6 7">
    <name type="scientific">Novosphingobium ovatum</name>
    <dbReference type="NCBI Taxonomy" id="1908523"/>
    <lineage>
        <taxon>Bacteria</taxon>
        <taxon>Pseudomonadati</taxon>
        <taxon>Pseudomonadota</taxon>
        <taxon>Alphaproteobacteria</taxon>
        <taxon>Sphingomonadales</taxon>
        <taxon>Sphingomonadaceae</taxon>
        <taxon>Novosphingobium</taxon>
    </lineage>
</organism>
<dbReference type="Proteomes" id="UP000753724">
    <property type="component" value="Unassembled WGS sequence"/>
</dbReference>
<dbReference type="Pfam" id="PF01814">
    <property type="entry name" value="Hemerythrin"/>
    <property type="match status" value="1"/>
</dbReference>
<evidence type="ECO:0000256" key="4">
    <source>
        <dbReference type="ARBA" id="ARBA00023004"/>
    </source>
</evidence>
<protein>
    <recommendedName>
        <fullName evidence="5">Hemerythrin-like domain-containing protein</fullName>
    </recommendedName>
</protein>
<evidence type="ECO:0000259" key="5">
    <source>
        <dbReference type="Pfam" id="PF01814"/>
    </source>
</evidence>
<sequence length="160" mass="18048">MEQPIVTDTLILDPVILTNHIEKHFHARHREQLPLLIELANKVEAVHAAHSDAPHGLAAALSRFHDDLVEHMHKEEVILFPAMRQGGMPGIEHPIHVMRADHADHIETAEAIRRLAGNLVLPEGACRTWAALYEGLGEFLADFADHVRTENEQLFPLFEH</sequence>
<gene>
    <name evidence="6" type="ORF">GTZ99_11685</name>
</gene>
<comment type="caution">
    <text evidence="6">The sequence shown here is derived from an EMBL/GenBank/DDBJ whole genome shotgun (WGS) entry which is preliminary data.</text>
</comment>
<dbReference type="Gene3D" id="1.20.120.520">
    <property type="entry name" value="nmb1532 protein domain like"/>
    <property type="match status" value="1"/>
</dbReference>
<proteinExistence type="predicted"/>
<evidence type="ECO:0000256" key="1">
    <source>
        <dbReference type="ARBA" id="ARBA00004496"/>
    </source>
</evidence>
<name>A0ABW9XFA0_9SPHN</name>
<dbReference type="InterPro" id="IPR012312">
    <property type="entry name" value="Hemerythrin-like"/>
</dbReference>
<evidence type="ECO:0000256" key="3">
    <source>
        <dbReference type="ARBA" id="ARBA00022723"/>
    </source>
</evidence>
<dbReference type="EMBL" id="JAAAPO010000004">
    <property type="protein sequence ID" value="NBC37218.1"/>
    <property type="molecule type" value="Genomic_DNA"/>
</dbReference>
<keyword evidence="2" id="KW-0963">Cytoplasm</keyword>
<accession>A0ABW9XFA0</accession>
<dbReference type="InterPro" id="IPR019903">
    <property type="entry name" value="RIC_family"/>
</dbReference>
<evidence type="ECO:0000256" key="2">
    <source>
        <dbReference type="ARBA" id="ARBA00022490"/>
    </source>
</evidence>
<dbReference type="PANTHER" id="PTHR36438">
    <property type="entry name" value="IRON-SULFUR CLUSTER REPAIR PROTEIN YTFE"/>
    <property type="match status" value="1"/>
</dbReference>
<dbReference type="PANTHER" id="PTHR36438:SF1">
    <property type="entry name" value="IRON-SULFUR CLUSTER REPAIR PROTEIN YTFE"/>
    <property type="match status" value="1"/>
</dbReference>